<sequence>MQNLFRISANAWVEQQSEHYSLKGFSLWAVDGTTLRAADSPENREHFGAQIYKNDRVSSAPQVRAVSLTSLPSHLVGAARFGPYGTNEMLYAKSLITDVPDHSITVFDKGFLSAEILCSLRANGEQRHFLIPARRNTQWERVSGNARDQIVRMRVSPQARKKCPALDETWQARCITGVDAHGRERVLLTSLTERTQWRASDIEKLYLRRWEIETSYRELKHVMLGSALTLRSRTVDGTYQEIWGALIGYNLIRIEMAAAARTGKIAPTDISFIRALHAMQHELWWAARTRALAKLPAWLAAMQQRLLECTIRKRPGRCCPRAVKARPSKYTVRFLKKSLN</sequence>
<dbReference type="PANTHER" id="PTHR37529">
    <property type="entry name" value="TRANSPOSASE INSG FOR INSERTION SEQUENCE ELEMENT IS4-RELATED"/>
    <property type="match status" value="1"/>
</dbReference>
<dbReference type="SUPFAM" id="SSF53098">
    <property type="entry name" value="Ribonuclease H-like"/>
    <property type="match status" value="1"/>
</dbReference>
<dbReference type="GO" id="GO:0006313">
    <property type="term" value="P:DNA transposition"/>
    <property type="evidence" value="ECO:0007669"/>
    <property type="project" value="InterPro"/>
</dbReference>
<feature type="domain" description="Transposase IS4-like" evidence="1">
    <location>
        <begin position="28"/>
        <end position="251"/>
    </location>
</feature>
<dbReference type="EMBL" id="CABPSN010000012">
    <property type="protein sequence ID" value="VVE57036.1"/>
    <property type="molecule type" value="Genomic_DNA"/>
</dbReference>
<evidence type="ECO:0000259" key="1">
    <source>
        <dbReference type="Pfam" id="PF01609"/>
    </source>
</evidence>
<dbReference type="InterPro" id="IPR012337">
    <property type="entry name" value="RNaseH-like_sf"/>
</dbReference>
<dbReference type="InterPro" id="IPR002559">
    <property type="entry name" value="Transposase_11"/>
</dbReference>
<gene>
    <name evidence="2" type="ORF">PAQ31011_05174</name>
</gene>
<keyword evidence="3" id="KW-1185">Reference proteome</keyword>
<evidence type="ECO:0000313" key="3">
    <source>
        <dbReference type="Proteomes" id="UP000366819"/>
    </source>
</evidence>
<dbReference type="AlphaFoldDB" id="A0A5E4Z7B7"/>
<dbReference type="GO" id="GO:0004803">
    <property type="term" value="F:transposase activity"/>
    <property type="evidence" value="ECO:0007669"/>
    <property type="project" value="InterPro"/>
</dbReference>
<reference evidence="2 3" key="1">
    <citation type="submission" date="2019-08" db="EMBL/GenBank/DDBJ databases">
        <authorList>
            <person name="Peeters C."/>
        </authorList>
    </citation>
    <scope>NUCLEOTIDE SEQUENCE [LARGE SCALE GENOMIC DNA]</scope>
    <source>
        <strain evidence="2 3">LMG 31011</strain>
    </source>
</reference>
<organism evidence="2 3">
    <name type="scientific">Pandoraea aquatica</name>
    <dbReference type="NCBI Taxonomy" id="2508290"/>
    <lineage>
        <taxon>Bacteria</taxon>
        <taxon>Pseudomonadati</taxon>
        <taxon>Pseudomonadota</taxon>
        <taxon>Betaproteobacteria</taxon>
        <taxon>Burkholderiales</taxon>
        <taxon>Burkholderiaceae</taxon>
        <taxon>Pandoraea</taxon>
    </lineage>
</organism>
<accession>A0A5E4Z7B7</accession>
<dbReference type="NCBIfam" id="NF033592">
    <property type="entry name" value="transpos_IS4_1"/>
    <property type="match status" value="1"/>
</dbReference>
<protein>
    <submittedName>
        <fullName evidence="2">Transposase IS4 family protein</fullName>
    </submittedName>
</protein>
<name>A0A5E4Z7B7_9BURK</name>
<evidence type="ECO:0000313" key="2">
    <source>
        <dbReference type="EMBL" id="VVE57036.1"/>
    </source>
</evidence>
<dbReference type="GO" id="GO:0003677">
    <property type="term" value="F:DNA binding"/>
    <property type="evidence" value="ECO:0007669"/>
    <property type="project" value="InterPro"/>
</dbReference>
<dbReference type="PANTHER" id="PTHR37529:SF1">
    <property type="entry name" value="TRANSPOSASE INSG FOR INSERTION SEQUENCE ELEMENT IS4-RELATED"/>
    <property type="match status" value="1"/>
</dbReference>
<proteinExistence type="predicted"/>
<dbReference type="Proteomes" id="UP000366819">
    <property type="component" value="Unassembled WGS sequence"/>
</dbReference>
<dbReference type="InterPro" id="IPR047952">
    <property type="entry name" value="Transpos_IS4"/>
</dbReference>
<dbReference type="Pfam" id="PF01609">
    <property type="entry name" value="DDE_Tnp_1"/>
    <property type="match status" value="1"/>
</dbReference>